<protein>
    <submittedName>
        <fullName evidence="1">Uncharacterized protein</fullName>
    </submittedName>
</protein>
<keyword evidence="2" id="KW-1185">Reference proteome</keyword>
<reference evidence="1 2" key="1">
    <citation type="submission" date="2013-11" db="EMBL/GenBank/DDBJ databases">
        <title>Genome sequencing of Stegodyphus mimosarum.</title>
        <authorList>
            <person name="Bechsgaard J."/>
        </authorList>
    </citation>
    <scope>NUCLEOTIDE SEQUENCE [LARGE SCALE GENOMIC DNA]</scope>
</reference>
<dbReference type="EMBL" id="KL814361">
    <property type="protein sequence ID" value="KFM83200.1"/>
    <property type="molecule type" value="Genomic_DNA"/>
</dbReference>
<gene>
    <name evidence="1" type="ORF">X975_15458</name>
</gene>
<dbReference type="Proteomes" id="UP000054359">
    <property type="component" value="Unassembled WGS sequence"/>
</dbReference>
<accession>A0A087V0R1</accession>
<proteinExistence type="predicted"/>
<organism evidence="1 2">
    <name type="scientific">Stegodyphus mimosarum</name>
    <name type="common">African social velvet spider</name>
    <dbReference type="NCBI Taxonomy" id="407821"/>
    <lineage>
        <taxon>Eukaryota</taxon>
        <taxon>Metazoa</taxon>
        <taxon>Ecdysozoa</taxon>
        <taxon>Arthropoda</taxon>
        <taxon>Chelicerata</taxon>
        <taxon>Arachnida</taxon>
        <taxon>Araneae</taxon>
        <taxon>Araneomorphae</taxon>
        <taxon>Entelegynae</taxon>
        <taxon>Eresoidea</taxon>
        <taxon>Eresidae</taxon>
        <taxon>Stegodyphus</taxon>
    </lineage>
</organism>
<dbReference type="GO" id="GO:0032259">
    <property type="term" value="P:methylation"/>
    <property type="evidence" value="ECO:0007669"/>
    <property type="project" value="InterPro"/>
</dbReference>
<name>A0A087V0R1_STEMI</name>
<dbReference type="PROSITE" id="PS00092">
    <property type="entry name" value="N6_MTASE"/>
    <property type="match status" value="1"/>
</dbReference>
<dbReference type="GO" id="GO:0008168">
    <property type="term" value="F:methyltransferase activity"/>
    <property type="evidence" value="ECO:0007669"/>
    <property type="project" value="InterPro"/>
</dbReference>
<dbReference type="AlphaFoldDB" id="A0A087V0R1"/>
<feature type="non-terminal residue" evidence="1">
    <location>
        <position position="58"/>
    </location>
</feature>
<evidence type="ECO:0000313" key="2">
    <source>
        <dbReference type="Proteomes" id="UP000054359"/>
    </source>
</evidence>
<sequence length="58" mass="6758">MGLQKNTRRNNAHNFDFGSAFLRIFVSSLSFHLPFSALQLQYQIVFINPPFITFNHLT</sequence>
<evidence type="ECO:0000313" key="1">
    <source>
        <dbReference type="EMBL" id="KFM83200.1"/>
    </source>
</evidence>
<dbReference type="InterPro" id="IPR002052">
    <property type="entry name" value="DNA_methylase_N6_adenine_CS"/>
</dbReference>
<dbReference type="GO" id="GO:0003676">
    <property type="term" value="F:nucleic acid binding"/>
    <property type="evidence" value="ECO:0007669"/>
    <property type="project" value="InterPro"/>
</dbReference>